<dbReference type="SUPFAM" id="SSF49299">
    <property type="entry name" value="PKD domain"/>
    <property type="match status" value="1"/>
</dbReference>
<dbReference type="EMBL" id="JACHLZ010000001">
    <property type="protein sequence ID" value="MBB5833172.1"/>
    <property type="molecule type" value="Genomic_DNA"/>
</dbReference>
<evidence type="ECO:0000259" key="2">
    <source>
        <dbReference type="PROSITE" id="PS50093"/>
    </source>
</evidence>
<keyword evidence="4" id="KW-1185">Reference proteome</keyword>
<feature type="compositionally biased region" description="Basic and acidic residues" evidence="1">
    <location>
        <begin position="331"/>
        <end position="346"/>
    </location>
</feature>
<dbReference type="PROSITE" id="PS50093">
    <property type="entry name" value="PKD"/>
    <property type="match status" value="1"/>
</dbReference>
<comment type="caution">
    <text evidence="3">The sequence shown here is derived from an EMBL/GenBank/DDBJ whole genome shotgun (WGS) entry which is preliminary data.</text>
</comment>
<dbReference type="Proteomes" id="UP000588158">
    <property type="component" value="Unassembled WGS sequence"/>
</dbReference>
<name>A0A841AIT5_9MICO</name>
<evidence type="ECO:0000256" key="1">
    <source>
        <dbReference type="SAM" id="MobiDB-lite"/>
    </source>
</evidence>
<protein>
    <recommendedName>
        <fullName evidence="2">PKD domain-containing protein</fullName>
    </recommendedName>
</protein>
<sequence length="346" mass="36606">MTATADSEKLHTAGTRSSRECKPSSNFLGSGNQSPNDRGSSNKSQDARDSSQSSRASNPAQQILFHTFNRSLPLHGVFERRGNTFTATRNACNNTANYTITQTGDFVSERRAGSGSLGGVRTVESITRTLATGAERSNGYACLGPAAPGQPGAAPAAGTPGAPGAAPEPIVIIVTQEEFASLPITPLVASAGPPDGWLPVNMANVLYAEPEVQTLDTELLGTPVAVRAIPVSFHWDLGDGNTITTSTPGKPYPAEDVSATYPSEGWYDITLTTTFAGQFSVDGGEWQDIDGTIEVSSDPIPLYSKSLESRLVNPDVPVDESEDPWIPPRTPETEGPKDPQARHREI</sequence>
<dbReference type="GO" id="GO:0005975">
    <property type="term" value="P:carbohydrate metabolic process"/>
    <property type="evidence" value="ECO:0007669"/>
    <property type="project" value="UniProtKB-ARBA"/>
</dbReference>
<feature type="region of interest" description="Disordered" evidence="1">
    <location>
        <begin position="312"/>
        <end position="346"/>
    </location>
</feature>
<dbReference type="InterPro" id="IPR013783">
    <property type="entry name" value="Ig-like_fold"/>
</dbReference>
<dbReference type="Gene3D" id="2.60.40.10">
    <property type="entry name" value="Immunoglobulins"/>
    <property type="match status" value="1"/>
</dbReference>
<dbReference type="CDD" id="cd00146">
    <property type="entry name" value="PKD"/>
    <property type="match status" value="1"/>
</dbReference>
<feature type="compositionally biased region" description="Polar residues" evidence="1">
    <location>
        <begin position="23"/>
        <end position="43"/>
    </location>
</feature>
<evidence type="ECO:0000313" key="4">
    <source>
        <dbReference type="Proteomes" id="UP000588158"/>
    </source>
</evidence>
<accession>A0A841AIT5</accession>
<evidence type="ECO:0000313" key="3">
    <source>
        <dbReference type="EMBL" id="MBB5833172.1"/>
    </source>
</evidence>
<reference evidence="3 4" key="1">
    <citation type="submission" date="2020-08" db="EMBL/GenBank/DDBJ databases">
        <title>Sequencing the genomes of 1000 actinobacteria strains.</title>
        <authorList>
            <person name="Klenk H.-P."/>
        </authorList>
    </citation>
    <scope>NUCLEOTIDE SEQUENCE [LARGE SCALE GENOMIC DNA]</scope>
    <source>
        <strain evidence="3 4">DSM 28796</strain>
    </source>
</reference>
<feature type="compositionally biased region" description="Basic and acidic residues" evidence="1">
    <location>
        <begin position="1"/>
        <end position="22"/>
    </location>
</feature>
<gene>
    <name evidence="3" type="ORF">HNR70_002985</name>
</gene>
<feature type="domain" description="PKD" evidence="2">
    <location>
        <begin position="230"/>
        <end position="274"/>
    </location>
</feature>
<organism evidence="3 4">
    <name type="scientific">Brachybacterium aquaticum</name>
    <dbReference type="NCBI Taxonomy" id="1432564"/>
    <lineage>
        <taxon>Bacteria</taxon>
        <taxon>Bacillati</taxon>
        <taxon>Actinomycetota</taxon>
        <taxon>Actinomycetes</taxon>
        <taxon>Micrococcales</taxon>
        <taxon>Dermabacteraceae</taxon>
        <taxon>Brachybacterium</taxon>
    </lineage>
</organism>
<proteinExistence type="predicted"/>
<dbReference type="AlphaFoldDB" id="A0A841AIT5"/>
<dbReference type="Pfam" id="PF00801">
    <property type="entry name" value="PKD"/>
    <property type="match status" value="1"/>
</dbReference>
<feature type="region of interest" description="Disordered" evidence="1">
    <location>
        <begin position="1"/>
        <end position="60"/>
    </location>
</feature>
<dbReference type="InterPro" id="IPR000601">
    <property type="entry name" value="PKD_dom"/>
</dbReference>
<dbReference type="RefSeq" id="WP_246375253.1">
    <property type="nucleotide sequence ID" value="NZ_JACHLZ010000001.1"/>
</dbReference>
<dbReference type="InterPro" id="IPR035986">
    <property type="entry name" value="PKD_dom_sf"/>
</dbReference>